<evidence type="ECO:0000313" key="3">
    <source>
        <dbReference type="Proteomes" id="UP000193866"/>
    </source>
</evidence>
<dbReference type="Gene3D" id="1.10.10.2840">
    <property type="entry name" value="PucR C-terminal helix-turn-helix domain"/>
    <property type="match status" value="1"/>
</dbReference>
<dbReference type="PANTHER" id="PTHR33744">
    <property type="entry name" value="CARBOHYDRATE DIACID REGULATOR"/>
    <property type="match status" value="1"/>
</dbReference>
<dbReference type="InterPro" id="IPR025736">
    <property type="entry name" value="PucR_C-HTH_dom"/>
</dbReference>
<organism evidence="2 3">
    <name type="scientific">Mycolicibacter longobardus</name>
    <dbReference type="NCBI Taxonomy" id="1108812"/>
    <lineage>
        <taxon>Bacteria</taxon>
        <taxon>Bacillati</taxon>
        <taxon>Actinomycetota</taxon>
        <taxon>Actinomycetes</taxon>
        <taxon>Mycobacteriales</taxon>
        <taxon>Mycobacteriaceae</taxon>
        <taxon>Mycolicibacter</taxon>
    </lineage>
</organism>
<accession>A0A1X1YK91</accession>
<dbReference type="InterPro" id="IPR042070">
    <property type="entry name" value="PucR_C-HTH_sf"/>
</dbReference>
<gene>
    <name evidence="2" type="ORF">AWC16_10020</name>
</gene>
<dbReference type="Pfam" id="PF13556">
    <property type="entry name" value="HTH_30"/>
    <property type="match status" value="1"/>
</dbReference>
<feature type="domain" description="PucR C-terminal helix-turn-helix" evidence="1">
    <location>
        <begin position="113"/>
        <end position="171"/>
    </location>
</feature>
<dbReference type="STRING" id="1108812.AWC16_10020"/>
<dbReference type="Proteomes" id="UP000193866">
    <property type="component" value="Unassembled WGS sequence"/>
</dbReference>
<protein>
    <recommendedName>
        <fullName evidence="1">PucR C-terminal helix-turn-helix domain-containing protein</fullName>
    </recommendedName>
</protein>
<reference evidence="2 3" key="1">
    <citation type="submission" date="2016-01" db="EMBL/GenBank/DDBJ databases">
        <title>The new phylogeny of the genus Mycobacterium.</title>
        <authorList>
            <person name="Tarcisio F."/>
            <person name="Conor M."/>
            <person name="Antonella G."/>
            <person name="Elisabetta G."/>
            <person name="Giulia F.S."/>
            <person name="Sara T."/>
            <person name="Anna F."/>
            <person name="Clotilde B."/>
            <person name="Roberto B."/>
            <person name="Veronica D.S."/>
            <person name="Fabio R."/>
            <person name="Monica P."/>
            <person name="Olivier J."/>
            <person name="Enrico T."/>
            <person name="Nicola S."/>
        </authorList>
    </citation>
    <scope>NUCLEOTIDE SEQUENCE [LARGE SCALE GENOMIC DNA]</scope>
    <source>
        <strain evidence="2 3">DSM 45394</strain>
    </source>
</reference>
<proteinExistence type="predicted"/>
<dbReference type="EMBL" id="LQPG01000017">
    <property type="protein sequence ID" value="ORW11440.1"/>
    <property type="molecule type" value="Genomic_DNA"/>
</dbReference>
<name>A0A1X1YK91_9MYCO</name>
<dbReference type="InterPro" id="IPR051448">
    <property type="entry name" value="CdaR-like_regulators"/>
</dbReference>
<dbReference type="AlphaFoldDB" id="A0A1X1YK91"/>
<keyword evidence="3" id="KW-1185">Reference proteome</keyword>
<dbReference type="PANTHER" id="PTHR33744:SF1">
    <property type="entry name" value="DNA-BINDING TRANSCRIPTIONAL ACTIVATOR ADER"/>
    <property type="match status" value="1"/>
</dbReference>
<comment type="caution">
    <text evidence="2">The sequence shown here is derived from an EMBL/GenBank/DDBJ whole genome shotgun (WGS) entry which is preliminary data.</text>
</comment>
<sequence>MHSAWRLLPDVQIGIAHLPSRESLSRVTDLLRRVSTTNIGVSPIFNDLADTATSLRYARVALDAPAQRDGNVCVFDDSVLGIAAVSAPEVTRKLSEITLGPFNLLPSDERLSLCETFQAWLDHDGSIAETASALFCHPNTVRNRLRRTEEHTGRSLSAPRELAELCLAFEIVKGRSVSGNGNRSPRLDS</sequence>
<evidence type="ECO:0000259" key="1">
    <source>
        <dbReference type="Pfam" id="PF13556"/>
    </source>
</evidence>
<evidence type="ECO:0000313" key="2">
    <source>
        <dbReference type="EMBL" id="ORW11440.1"/>
    </source>
</evidence>